<dbReference type="OrthoDB" id="1100311at2"/>
<evidence type="ECO:0000313" key="2">
    <source>
        <dbReference type="EMBL" id="SHG86973.1"/>
    </source>
</evidence>
<keyword evidence="2" id="KW-0238">DNA-binding</keyword>
<gene>
    <name evidence="2" type="ORF">SAMN05444372_1113</name>
</gene>
<dbReference type="EMBL" id="FQWF01000011">
    <property type="protein sequence ID" value="SHG86973.1"/>
    <property type="molecule type" value="Genomic_DNA"/>
</dbReference>
<keyword evidence="3" id="KW-1185">Reference proteome</keyword>
<feature type="domain" description="Schlafen AlbA-2" evidence="1">
    <location>
        <begin position="259"/>
        <end position="361"/>
    </location>
</feature>
<name>A0A1M5NDB9_9FLAO</name>
<protein>
    <submittedName>
        <fullName evidence="2">Putative DNA-binding domain-containing protein</fullName>
    </submittedName>
</protein>
<accession>A0A1M5NDB9</accession>
<dbReference type="InterPro" id="IPR038461">
    <property type="entry name" value="Schlafen_AlbA_2_dom_sf"/>
</dbReference>
<proteinExistence type="predicted"/>
<dbReference type="GO" id="GO:0003677">
    <property type="term" value="F:DNA binding"/>
    <property type="evidence" value="ECO:0007669"/>
    <property type="project" value="UniProtKB-KW"/>
</dbReference>
<dbReference type="Gene3D" id="3.30.950.30">
    <property type="entry name" value="Schlafen, AAA domain"/>
    <property type="match status" value="1"/>
</dbReference>
<evidence type="ECO:0000313" key="3">
    <source>
        <dbReference type="Proteomes" id="UP000184020"/>
    </source>
</evidence>
<dbReference type="Proteomes" id="UP000184020">
    <property type="component" value="Unassembled WGS sequence"/>
</dbReference>
<evidence type="ECO:0000259" key="1">
    <source>
        <dbReference type="Pfam" id="PF04326"/>
    </source>
</evidence>
<dbReference type="AlphaFoldDB" id="A0A1M5NDB9"/>
<dbReference type="Pfam" id="PF04326">
    <property type="entry name" value="SLFN_AlbA_2"/>
    <property type="match status" value="1"/>
</dbReference>
<reference evidence="3" key="1">
    <citation type="submission" date="2016-11" db="EMBL/GenBank/DDBJ databases">
        <authorList>
            <person name="Varghese N."/>
            <person name="Submissions S."/>
        </authorList>
    </citation>
    <scope>NUCLEOTIDE SEQUENCE [LARGE SCALE GENOMIC DNA]</scope>
    <source>
        <strain evidence="3">DSM 17659</strain>
    </source>
</reference>
<sequence length="394" mass="46944">MIRRFYSLQREMMRFSNIINKQYKLKFMLSKSQLTSHAKPSIHYVVRGRLFYSKETKSMIPFEQKFEHLSPILAREKAFSFYKNYMAILEETKQLLQEPLRDYSLFVKNHFGEPSIQKYSYAEVNYVHPESYDKGIAVYMVVQNSRNSSENSKVKSNYFLIHGIWNFNNIDIKNFTNGLIKEFSHYRHFNYDLGNHVEIVDFSVFDNPNSFSIISTPFNWSFNFYLNKNNLELQKSRRIESVKNRIKSGNLIHNEFLSALNLEFIIRTIASFLNEKGGFLFLGVDKYRKSTDLFTNTKISIFKKEIQIILQREFKMSVKKIKLSEYKVGINFVLIFEVLPSYQKGIFLKENNQKVFYRRNNNGFFSSIDPEAILNFCIRRNENFLTIQEILKWL</sequence>
<dbReference type="InterPro" id="IPR007421">
    <property type="entry name" value="Schlafen_AlbA_2_dom"/>
</dbReference>
<organism evidence="2 3">
    <name type="scientific">Flavobacterium micromati</name>
    <dbReference type="NCBI Taxonomy" id="229205"/>
    <lineage>
        <taxon>Bacteria</taxon>
        <taxon>Pseudomonadati</taxon>
        <taxon>Bacteroidota</taxon>
        <taxon>Flavobacteriia</taxon>
        <taxon>Flavobacteriales</taxon>
        <taxon>Flavobacteriaceae</taxon>
        <taxon>Flavobacterium</taxon>
    </lineage>
</organism>